<dbReference type="Gene3D" id="1.20.1250.20">
    <property type="entry name" value="MFS general substrate transporter like domains"/>
    <property type="match status" value="1"/>
</dbReference>
<sequence>MFGMRTPPSTLLKYYVFQVTYSVGFIWPIFTLFLRWNDLTYTQIGLLGSVSAVLVVVLEIPTGYIADRVGRRNAIAFGMAAMSLSLAGFVLADALFEFVLLYSLWSVALAFHSGSADAWLYETLAEEFDDERFTQVRGRGGAVHEWASAVTMILGGLLYVVHPTYPFIASVILHTSGIVAVLSMPKNESYRDETDADTVGIAASLSMLRTEFSKPSMRLFVVYVAVFFGISRAADEYIQPITVDLIDGLVGGDTIAGVELAEPAVLGLIYAGFALVASVASYHTETLRSTVGLRMAILLVPAITAIAFIAPVFVPLLAIPVFFLVKSTSAMYHSLVGQYLNDHADSVGRATILSSASMVYALVRAPLMPLAGYAADTTSPITAIGLLGVLFLLVAVLVSLPASPVATTETGPAKSVRSDR</sequence>
<evidence type="ECO:0000313" key="6">
    <source>
        <dbReference type="EMBL" id="SER13329.1"/>
    </source>
</evidence>
<feature type="transmembrane region" description="Helical" evidence="5">
    <location>
        <begin position="167"/>
        <end position="184"/>
    </location>
</feature>
<dbReference type="InterPro" id="IPR036259">
    <property type="entry name" value="MFS_trans_sf"/>
</dbReference>
<feature type="transmembrane region" description="Helical" evidence="5">
    <location>
        <begin position="74"/>
        <end position="96"/>
    </location>
</feature>
<dbReference type="InterPro" id="IPR011701">
    <property type="entry name" value="MFS"/>
</dbReference>
<feature type="transmembrane region" description="Helical" evidence="5">
    <location>
        <begin position="346"/>
        <end position="363"/>
    </location>
</feature>
<dbReference type="EMBL" id="FOFD01000004">
    <property type="protein sequence ID" value="SER13329.1"/>
    <property type="molecule type" value="Genomic_DNA"/>
</dbReference>
<dbReference type="SUPFAM" id="SSF103473">
    <property type="entry name" value="MFS general substrate transporter"/>
    <property type="match status" value="1"/>
</dbReference>
<proteinExistence type="predicted"/>
<keyword evidence="4 5" id="KW-0472">Membrane</keyword>
<dbReference type="PROSITE" id="PS00216">
    <property type="entry name" value="SUGAR_TRANSPORT_1"/>
    <property type="match status" value="1"/>
</dbReference>
<protein>
    <submittedName>
        <fullName evidence="6">Major Facilitator Superfamily protein</fullName>
    </submittedName>
</protein>
<dbReference type="STRING" id="1186196.SAMN04489841_3037"/>
<evidence type="ECO:0000256" key="3">
    <source>
        <dbReference type="ARBA" id="ARBA00022989"/>
    </source>
</evidence>
<comment type="subcellular location">
    <subcellularLocation>
        <location evidence="1">Membrane</location>
        <topology evidence="1">Multi-pass membrane protein</topology>
    </subcellularLocation>
</comment>
<keyword evidence="2 5" id="KW-0812">Transmembrane</keyword>
<reference evidence="7" key="1">
    <citation type="submission" date="2016-10" db="EMBL/GenBank/DDBJ databases">
        <authorList>
            <person name="Varghese N."/>
            <person name="Submissions S."/>
        </authorList>
    </citation>
    <scope>NUCLEOTIDE SEQUENCE [LARGE SCALE GENOMIC DNA]</scope>
    <source>
        <strain evidence="7">DSM 25055</strain>
    </source>
</reference>
<organism evidence="6 7">
    <name type="scientific">Natrinema salaciae</name>
    <dbReference type="NCBI Taxonomy" id="1186196"/>
    <lineage>
        <taxon>Archaea</taxon>
        <taxon>Methanobacteriati</taxon>
        <taxon>Methanobacteriota</taxon>
        <taxon>Stenosarchaea group</taxon>
        <taxon>Halobacteria</taxon>
        <taxon>Halobacteriales</taxon>
        <taxon>Natrialbaceae</taxon>
        <taxon>Natrinema</taxon>
    </lineage>
</organism>
<dbReference type="InterPro" id="IPR005829">
    <property type="entry name" value="Sugar_transporter_CS"/>
</dbReference>
<dbReference type="GO" id="GO:0022857">
    <property type="term" value="F:transmembrane transporter activity"/>
    <property type="evidence" value="ECO:0007669"/>
    <property type="project" value="InterPro"/>
</dbReference>
<dbReference type="Proteomes" id="UP000199114">
    <property type="component" value="Unassembled WGS sequence"/>
</dbReference>
<keyword evidence="7" id="KW-1185">Reference proteome</keyword>
<evidence type="ECO:0000256" key="4">
    <source>
        <dbReference type="ARBA" id="ARBA00023136"/>
    </source>
</evidence>
<dbReference type="PANTHER" id="PTHR23530:SF1">
    <property type="entry name" value="PERMEASE, MAJOR FACILITATOR SUPERFAMILY-RELATED"/>
    <property type="match status" value="1"/>
</dbReference>
<keyword evidence="3 5" id="KW-1133">Transmembrane helix</keyword>
<feature type="transmembrane region" description="Helical" evidence="5">
    <location>
        <begin position="12"/>
        <end position="34"/>
    </location>
</feature>
<dbReference type="GO" id="GO:0016020">
    <property type="term" value="C:membrane"/>
    <property type="evidence" value="ECO:0007669"/>
    <property type="project" value="UniProtKB-SubCell"/>
</dbReference>
<accession>A0A1H9LQ04</accession>
<feature type="transmembrane region" description="Helical" evidence="5">
    <location>
        <begin position="296"/>
        <end position="326"/>
    </location>
</feature>
<dbReference type="PANTHER" id="PTHR23530">
    <property type="entry name" value="TRANSPORT PROTEIN-RELATED"/>
    <property type="match status" value="1"/>
</dbReference>
<name>A0A1H9LQ04_9EURY</name>
<dbReference type="OrthoDB" id="85689at2157"/>
<gene>
    <name evidence="6" type="ORF">SAMN04489841_3037</name>
</gene>
<dbReference type="InterPro" id="IPR053160">
    <property type="entry name" value="MFS_DHA3_Transporter"/>
</dbReference>
<dbReference type="AlphaFoldDB" id="A0A1H9LQ04"/>
<evidence type="ECO:0000256" key="2">
    <source>
        <dbReference type="ARBA" id="ARBA00022692"/>
    </source>
</evidence>
<evidence type="ECO:0000256" key="5">
    <source>
        <dbReference type="SAM" id="Phobius"/>
    </source>
</evidence>
<dbReference type="Pfam" id="PF07690">
    <property type="entry name" value="MFS_1"/>
    <property type="match status" value="1"/>
</dbReference>
<feature type="transmembrane region" description="Helical" evidence="5">
    <location>
        <begin position="264"/>
        <end position="284"/>
    </location>
</feature>
<evidence type="ECO:0000256" key="1">
    <source>
        <dbReference type="ARBA" id="ARBA00004141"/>
    </source>
</evidence>
<evidence type="ECO:0000313" key="7">
    <source>
        <dbReference type="Proteomes" id="UP000199114"/>
    </source>
</evidence>
<dbReference type="RefSeq" id="WP_175480157.1">
    <property type="nucleotide sequence ID" value="NZ_FOFD01000004.1"/>
</dbReference>
<feature type="transmembrane region" description="Helical" evidence="5">
    <location>
        <begin position="383"/>
        <end position="402"/>
    </location>
</feature>
<feature type="transmembrane region" description="Helical" evidence="5">
    <location>
        <begin position="40"/>
        <end position="62"/>
    </location>
</feature>